<proteinExistence type="predicted"/>
<organism evidence="1 2">
    <name type="scientific">Pseudomonas caricapapayae</name>
    <dbReference type="NCBI Taxonomy" id="46678"/>
    <lineage>
        <taxon>Bacteria</taxon>
        <taxon>Pseudomonadati</taxon>
        <taxon>Pseudomonadota</taxon>
        <taxon>Gammaproteobacteria</taxon>
        <taxon>Pseudomonadales</taxon>
        <taxon>Pseudomonadaceae</taxon>
        <taxon>Pseudomonas</taxon>
    </lineage>
</organism>
<keyword evidence="2" id="KW-1185">Reference proteome</keyword>
<protein>
    <submittedName>
        <fullName evidence="1">LysR family transcriptional regulator</fullName>
    </submittedName>
</protein>
<name>A0ACC7LP21_9PSED</name>
<sequence length="302" mass="34474">MNLRSVDLNLLTVFDAIMAEQNLSRAADRIGMSQPAISNALARLRHVLKDDLFVRTGHGMRATPRAQALATPIRNVLDMVIATLTQGAAFDYTASERVFNLVLSDYGEVVLLSPLMHWLDTIGAKVRINVETYMQSDLKEKMRFGKIDLCLWTEPMPGEAFNSQLLLKEELNSMVRRDHPLVSSHLTREQYLTLKHLVLEWPGNKHLRPIERILEDLGLSREYYLRVHSFFSMPWIVAGTDVVCSMPSRMAKTFAELHQLKCFKTPLEGLEIPIHLSWHHSFEHDPAHQWLRSGIAAICARL</sequence>
<dbReference type="EMBL" id="JBIUGF010000003">
    <property type="protein sequence ID" value="MFJ1336818.1"/>
    <property type="molecule type" value="Genomic_DNA"/>
</dbReference>
<evidence type="ECO:0000313" key="2">
    <source>
        <dbReference type="Proteomes" id="UP001615411"/>
    </source>
</evidence>
<reference evidence="1" key="1">
    <citation type="submission" date="2024-10" db="EMBL/GenBank/DDBJ databases">
        <title>Aeromonas and Pseudomonas from the Cagarras Archipelago, Rio de Janeiro, Brazil.</title>
        <authorList>
            <person name="Canellas A.L.B."/>
            <person name="Laport M.S."/>
        </authorList>
    </citation>
    <scope>NUCLEOTIDE SEQUENCE</scope>
    <source>
        <strain evidence="1">ACP-7</strain>
    </source>
</reference>
<comment type="caution">
    <text evidence="1">The sequence shown here is derived from an EMBL/GenBank/DDBJ whole genome shotgun (WGS) entry which is preliminary data.</text>
</comment>
<dbReference type="Proteomes" id="UP001615411">
    <property type="component" value="Unassembled WGS sequence"/>
</dbReference>
<accession>A0ACC7LP21</accession>
<evidence type="ECO:0000313" key="1">
    <source>
        <dbReference type="EMBL" id="MFJ1336818.1"/>
    </source>
</evidence>
<gene>
    <name evidence="1" type="ORF">ACIKP7_01605</name>
</gene>